<evidence type="ECO:0000313" key="2">
    <source>
        <dbReference type="EMBL" id="OHA84088.1"/>
    </source>
</evidence>
<protein>
    <submittedName>
        <fullName evidence="2">Death-on-curing protein</fullName>
    </submittedName>
</protein>
<dbReference type="InterPro" id="IPR036597">
    <property type="entry name" value="Fido-like_dom_sf"/>
</dbReference>
<comment type="caution">
    <text evidence="2">The sequence shown here is derived from an EMBL/GenBank/DDBJ whole genome shotgun (WGS) entry which is preliminary data.</text>
</comment>
<dbReference type="PANTHER" id="PTHR35810:SF1">
    <property type="entry name" value="CYTOPLASMIC PROTEIN"/>
    <property type="match status" value="1"/>
</dbReference>
<dbReference type="InterPro" id="IPR011204">
    <property type="entry name" value="Virulence_RhuM-like"/>
</dbReference>
<evidence type="ECO:0000313" key="3">
    <source>
        <dbReference type="Proteomes" id="UP000177987"/>
    </source>
</evidence>
<feature type="domain" description="Fido" evidence="1">
    <location>
        <begin position="195"/>
        <end position="323"/>
    </location>
</feature>
<dbReference type="Pfam" id="PF02661">
    <property type="entry name" value="Fic"/>
    <property type="match status" value="1"/>
</dbReference>
<dbReference type="Gene3D" id="1.20.120.1870">
    <property type="entry name" value="Fic/DOC protein, Fido domain"/>
    <property type="match status" value="1"/>
</dbReference>
<evidence type="ECO:0000259" key="1">
    <source>
        <dbReference type="PROSITE" id="PS51459"/>
    </source>
</evidence>
<sequence length="334" mass="36761">MKAKEIKKEVVIYQAKSGAIELRGDFGKETVWATRMQMAEMFEVNPQAISKHIQNIYKGKELARGATSSKMELVQNESGREVRREVDIYNLDILIAVGYRINSVVGTKFRQWATKTLRAHIVDGYTINKSRISQNYDAFLKTVADVKALLPKGATVDTEGILELISLFADTWLSLDAYDKDTLVTNGATKKSVKITAETFGSALATLKESLVVKGEATDLFATERERGSVAGIVGNVMQSFGGSDMYPTVEEKAAHLLYFVIKNHPFIDGNKRSGAYAFVWFLAKAKALDTSRITPPALTAITLLVAESDPAHKDKMVGLILTMLVSGKKKKTA</sequence>
<dbReference type="SUPFAM" id="SSF140931">
    <property type="entry name" value="Fic-like"/>
    <property type="match status" value="1"/>
</dbReference>
<dbReference type="Proteomes" id="UP000177987">
    <property type="component" value="Unassembled WGS sequence"/>
</dbReference>
<dbReference type="InterPro" id="IPR003812">
    <property type="entry name" value="Fido"/>
</dbReference>
<dbReference type="InterPro" id="IPR053737">
    <property type="entry name" value="Type_II_TA_Toxin"/>
</dbReference>
<dbReference type="PROSITE" id="PS51459">
    <property type="entry name" value="FIDO"/>
    <property type="match status" value="1"/>
</dbReference>
<reference evidence="2 3" key="1">
    <citation type="journal article" date="2016" name="Nat. Commun.">
        <title>Thousands of microbial genomes shed light on interconnected biogeochemical processes in an aquifer system.</title>
        <authorList>
            <person name="Anantharaman K."/>
            <person name="Brown C.T."/>
            <person name="Hug L.A."/>
            <person name="Sharon I."/>
            <person name="Castelle C.J."/>
            <person name="Probst A.J."/>
            <person name="Thomas B.C."/>
            <person name="Singh A."/>
            <person name="Wilkins M.J."/>
            <person name="Karaoz U."/>
            <person name="Brodie E.L."/>
            <person name="Williams K.H."/>
            <person name="Hubbard S.S."/>
            <person name="Banfield J.F."/>
        </authorList>
    </citation>
    <scope>NUCLEOTIDE SEQUENCE [LARGE SCALE GENOMIC DNA]</scope>
</reference>
<accession>A0A1G2SH30</accession>
<dbReference type="EMBL" id="MHUW01000007">
    <property type="protein sequence ID" value="OHA84088.1"/>
    <property type="molecule type" value="Genomic_DNA"/>
</dbReference>
<dbReference type="PANTHER" id="PTHR35810">
    <property type="entry name" value="CYTOPLASMIC PROTEIN-RELATED"/>
    <property type="match status" value="1"/>
</dbReference>
<proteinExistence type="predicted"/>
<dbReference type="AlphaFoldDB" id="A0A1G2SH30"/>
<gene>
    <name evidence="2" type="ORF">A2937_02740</name>
</gene>
<name>A0A1G2SH30_9BACT</name>
<dbReference type="Pfam" id="PF13310">
    <property type="entry name" value="Virulence_RhuM"/>
    <property type="match status" value="1"/>
</dbReference>
<organism evidence="2 3">
    <name type="scientific">Candidatus Yonathbacteria bacterium RIFCSPLOWO2_01_FULL_47_33b</name>
    <dbReference type="NCBI Taxonomy" id="1802727"/>
    <lineage>
        <taxon>Bacteria</taxon>
        <taxon>Candidatus Yonathiibacteriota</taxon>
    </lineage>
</organism>
<dbReference type="STRING" id="1802727.A2937_02740"/>